<gene>
    <name evidence="1" type="ORF">CEXT_528041</name>
</gene>
<accession>A0AAV4XKF2</accession>
<reference evidence="1 2" key="1">
    <citation type="submission" date="2021-06" db="EMBL/GenBank/DDBJ databases">
        <title>Caerostris extrusa draft genome.</title>
        <authorList>
            <person name="Kono N."/>
            <person name="Arakawa K."/>
        </authorList>
    </citation>
    <scope>NUCLEOTIDE SEQUENCE [LARGE SCALE GENOMIC DNA]</scope>
</reference>
<evidence type="ECO:0000313" key="1">
    <source>
        <dbReference type="EMBL" id="GIY94883.1"/>
    </source>
</evidence>
<organism evidence="1 2">
    <name type="scientific">Caerostris extrusa</name>
    <name type="common">Bark spider</name>
    <name type="synonym">Caerostris bankana</name>
    <dbReference type="NCBI Taxonomy" id="172846"/>
    <lineage>
        <taxon>Eukaryota</taxon>
        <taxon>Metazoa</taxon>
        <taxon>Ecdysozoa</taxon>
        <taxon>Arthropoda</taxon>
        <taxon>Chelicerata</taxon>
        <taxon>Arachnida</taxon>
        <taxon>Araneae</taxon>
        <taxon>Araneomorphae</taxon>
        <taxon>Entelegynae</taxon>
        <taxon>Araneoidea</taxon>
        <taxon>Araneidae</taxon>
        <taxon>Caerostris</taxon>
    </lineage>
</organism>
<dbReference type="EMBL" id="BPLR01017836">
    <property type="protein sequence ID" value="GIY94883.1"/>
    <property type="molecule type" value="Genomic_DNA"/>
</dbReference>
<protein>
    <submittedName>
        <fullName evidence="1">Uncharacterized protein</fullName>
    </submittedName>
</protein>
<comment type="caution">
    <text evidence="1">The sequence shown here is derived from an EMBL/GenBank/DDBJ whole genome shotgun (WGS) entry which is preliminary data.</text>
</comment>
<name>A0AAV4XKF2_CAEEX</name>
<dbReference type="AlphaFoldDB" id="A0AAV4XKF2"/>
<dbReference type="Proteomes" id="UP001054945">
    <property type="component" value="Unassembled WGS sequence"/>
</dbReference>
<sequence>MIASHKFSFSKQCRTEAHTPKIWMDILHDKCRRGWKSLFALQRVTRSTCVSSVWQQNIDLEIFSCFVLFAELPG</sequence>
<keyword evidence="2" id="KW-1185">Reference proteome</keyword>
<evidence type="ECO:0000313" key="2">
    <source>
        <dbReference type="Proteomes" id="UP001054945"/>
    </source>
</evidence>
<proteinExistence type="predicted"/>